<evidence type="ECO:0000313" key="3">
    <source>
        <dbReference type="Proteomes" id="UP000029733"/>
    </source>
</evidence>
<dbReference type="EMBL" id="JRPR02000001">
    <property type="protein sequence ID" value="TLD97248.1"/>
    <property type="molecule type" value="Genomic_DNA"/>
</dbReference>
<dbReference type="STRING" id="1677920.LS71_01375"/>
<keyword evidence="1" id="KW-1133">Transmembrane helix</keyword>
<feature type="transmembrane region" description="Helical" evidence="1">
    <location>
        <begin position="131"/>
        <end position="149"/>
    </location>
</feature>
<protein>
    <recommendedName>
        <fullName evidence="4">Rod shape-determining protein MreD</fullName>
    </recommendedName>
</protein>
<sequence>MRRSGAYKQTLLALALFLALCVYESAAGMLLWLPPLIGVCLSLFMRFDKEDNFYGFLAILAGMALIEAENGLPMGMILGLFLVLYVLIIPRIQAVLNTPRIARATYVSLAYVGFYLLSCVLDSMLGSNITPSVWIMLYYMIIEILVAMFI</sequence>
<dbReference type="OrthoDB" id="5328612at2"/>
<organism evidence="2 3">
    <name type="scientific">Helicobacter jaachi</name>
    <dbReference type="NCBI Taxonomy" id="1677920"/>
    <lineage>
        <taxon>Bacteria</taxon>
        <taxon>Pseudomonadati</taxon>
        <taxon>Campylobacterota</taxon>
        <taxon>Epsilonproteobacteria</taxon>
        <taxon>Campylobacterales</taxon>
        <taxon>Helicobacteraceae</taxon>
        <taxon>Helicobacter</taxon>
    </lineage>
</organism>
<keyword evidence="1" id="KW-0472">Membrane</keyword>
<proteinExistence type="predicted"/>
<feature type="transmembrane region" description="Helical" evidence="1">
    <location>
        <begin position="104"/>
        <end position="125"/>
    </location>
</feature>
<evidence type="ECO:0000256" key="1">
    <source>
        <dbReference type="SAM" id="Phobius"/>
    </source>
</evidence>
<accession>A0A4U8TD91</accession>
<evidence type="ECO:0000313" key="2">
    <source>
        <dbReference type="EMBL" id="TLD97248.1"/>
    </source>
</evidence>
<evidence type="ECO:0008006" key="4">
    <source>
        <dbReference type="Google" id="ProtNLM"/>
    </source>
</evidence>
<dbReference type="AlphaFoldDB" id="A0A4U8TD91"/>
<name>A0A4U8TD91_9HELI</name>
<keyword evidence="1" id="KW-0812">Transmembrane</keyword>
<comment type="caution">
    <text evidence="2">The sequence shown here is derived from an EMBL/GenBank/DDBJ whole genome shotgun (WGS) entry which is preliminary data.</text>
</comment>
<dbReference type="RefSeq" id="WP_034352612.1">
    <property type="nucleotide sequence ID" value="NZ_JRPR02000001.1"/>
</dbReference>
<keyword evidence="3" id="KW-1185">Reference proteome</keyword>
<dbReference type="Proteomes" id="UP000029733">
    <property type="component" value="Unassembled WGS sequence"/>
</dbReference>
<feature type="transmembrane region" description="Helical" evidence="1">
    <location>
        <begin position="72"/>
        <end position="92"/>
    </location>
</feature>
<gene>
    <name evidence="2" type="ORF">LS71_000345</name>
</gene>
<reference evidence="2 3" key="1">
    <citation type="journal article" date="2014" name="Genome Announc.">
        <title>Draft genome sequences of eight enterohepatic helicobacter species isolated from both laboratory and wild rodents.</title>
        <authorList>
            <person name="Sheh A."/>
            <person name="Shen Z."/>
            <person name="Fox J.G."/>
        </authorList>
    </citation>
    <scope>NUCLEOTIDE SEQUENCE [LARGE SCALE GENOMIC DNA]</scope>
    <source>
        <strain evidence="2 3">MIT 09-6949</strain>
    </source>
</reference>